<protein>
    <recommendedName>
        <fullName evidence="4">Chitin-binding type-4 domain-containing protein</fullName>
    </recommendedName>
</protein>
<keyword evidence="1" id="KW-0732">Signal</keyword>
<accession>A0A9P6Q2L2</accession>
<feature type="chain" id="PRO_5040375799" description="Chitin-binding type-4 domain-containing protein" evidence="1">
    <location>
        <begin position="22"/>
        <end position="227"/>
    </location>
</feature>
<keyword evidence="3" id="KW-1185">Reference proteome</keyword>
<feature type="signal peptide" evidence="1">
    <location>
        <begin position="1"/>
        <end position="21"/>
    </location>
</feature>
<evidence type="ECO:0008006" key="4">
    <source>
        <dbReference type="Google" id="ProtNLM"/>
    </source>
</evidence>
<evidence type="ECO:0000313" key="3">
    <source>
        <dbReference type="Proteomes" id="UP000807716"/>
    </source>
</evidence>
<dbReference type="OrthoDB" id="2342176at2759"/>
<comment type="caution">
    <text evidence="2">The sequence shown here is derived from an EMBL/GenBank/DDBJ whole genome shotgun (WGS) entry which is preliminary data.</text>
</comment>
<gene>
    <name evidence="2" type="ORF">DFQ27_005286</name>
</gene>
<dbReference type="PANTHER" id="PTHR36182">
    <property type="entry name" value="PROTEIN, PUTATIVE (AFU_ORTHOLOGUE AFUA_6G10930)-RELATED"/>
    <property type="match status" value="1"/>
</dbReference>
<organism evidence="2 3">
    <name type="scientific">Actinomortierella ambigua</name>
    <dbReference type="NCBI Taxonomy" id="1343610"/>
    <lineage>
        <taxon>Eukaryota</taxon>
        <taxon>Fungi</taxon>
        <taxon>Fungi incertae sedis</taxon>
        <taxon>Mucoromycota</taxon>
        <taxon>Mortierellomycotina</taxon>
        <taxon>Mortierellomycetes</taxon>
        <taxon>Mortierellales</taxon>
        <taxon>Mortierellaceae</taxon>
        <taxon>Actinomortierella</taxon>
    </lineage>
</organism>
<proteinExistence type="predicted"/>
<dbReference type="EMBL" id="JAAAJB010000374">
    <property type="protein sequence ID" value="KAG0257141.1"/>
    <property type="molecule type" value="Genomic_DNA"/>
</dbReference>
<dbReference type="PANTHER" id="PTHR36182:SF1">
    <property type="entry name" value="PROTEIN, PUTATIVE (AFU_ORTHOLOGUE AFUA_6G10930)-RELATED"/>
    <property type="match status" value="1"/>
</dbReference>
<name>A0A9P6Q2L2_9FUNG</name>
<dbReference type="Gene3D" id="2.70.50.70">
    <property type="match status" value="1"/>
</dbReference>
<evidence type="ECO:0000256" key="1">
    <source>
        <dbReference type="SAM" id="SignalP"/>
    </source>
</evidence>
<sequence length="227" mass="24387">MKNLTLLVLAAASSLVALTEAHISFRYPCPRRAPYDECPKPSGAHSWSDIDYDPRTPLGTHDRQNLPLPKWPDSFAGTRPVFTAGLTVNTTYDVGAVHKGGSCQWTLSYDGGKTHVVIQDFFRNCLRDAVSGRTSTLPVKIPANAPSGNAVLTWVWNNNEGNRELYASSADVVIRGANGGSLSGVKPALCNYGPASCYIGEESVSAGNWGEAHFKAREPITITVPAN</sequence>
<dbReference type="Proteomes" id="UP000807716">
    <property type="component" value="Unassembled WGS sequence"/>
</dbReference>
<evidence type="ECO:0000313" key="2">
    <source>
        <dbReference type="EMBL" id="KAG0257141.1"/>
    </source>
</evidence>
<reference evidence="2" key="1">
    <citation type="journal article" date="2020" name="Fungal Divers.">
        <title>Resolving the Mortierellaceae phylogeny through synthesis of multi-gene phylogenetics and phylogenomics.</title>
        <authorList>
            <person name="Vandepol N."/>
            <person name="Liber J."/>
            <person name="Desiro A."/>
            <person name="Na H."/>
            <person name="Kennedy M."/>
            <person name="Barry K."/>
            <person name="Grigoriev I.V."/>
            <person name="Miller A.N."/>
            <person name="O'Donnell K."/>
            <person name="Stajich J.E."/>
            <person name="Bonito G."/>
        </authorList>
    </citation>
    <scope>NUCLEOTIDE SEQUENCE</scope>
    <source>
        <strain evidence="2">BC1065</strain>
    </source>
</reference>
<dbReference type="AlphaFoldDB" id="A0A9P6Q2L2"/>